<dbReference type="EMBL" id="MLAK01000167">
    <property type="protein sequence ID" value="OHT15941.1"/>
    <property type="molecule type" value="Genomic_DNA"/>
</dbReference>
<dbReference type="GO" id="GO:0005789">
    <property type="term" value="C:endoplasmic reticulum membrane"/>
    <property type="evidence" value="ECO:0007669"/>
    <property type="project" value="UniProtKB-SubCell"/>
</dbReference>
<dbReference type="OrthoDB" id="10263414at2759"/>
<feature type="chain" id="PRO_5012204676" description="BOS complex subunit NCLN" evidence="11">
    <location>
        <begin position="20"/>
        <end position="455"/>
    </location>
</feature>
<evidence type="ECO:0000313" key="13">
    <source>
        <dbReference type="EMBL" id="OHT15941.1"/>
    </source>
</evidence>
<dbReference type="Pfam" id="PF04389">
    <property type="entry name" value="Peptidase_M28"/>
    <property type="match status" value="1"/>
</dbReference>
<comment type="subcellular location">
    <subcellularLocation>
        <location evidence="1">Endoplasmic reticulum membrane</location>
        <topology evidence="1">Single-pass membrane protein</topology>
    </subcellularLocation>
</comment>
<evidence type="ECO:0000256" key="10">
    <source>
        <dbReference type="SAM" id="Phobius"/>
    </source>
</evidence>
<keyword evidence="8" id="KW-0325">Glycoprotein</keyword>
<feature type="transmembrane region" description="Helical" evidence="10">
    <location>
        <begin position="427"/>
        <end position="447"/>
    </location>
</feature>
<evidence type="ECO:0000256" key="2">
    <source>
        <dbReference type="ARBA" id="ARBA00007717"/>
    </source>
</evidence>
<sequence length="455" mass="50114">MFFCFAFLPLVFSYTTLQANRFLQYHPDGSNSSMVGSSRSIIDHQIGSFDAKPNSNHAVFVSLDSADLSSVIAHINATSPIIFLVGKNPLNTTELENFLLSSNHKAPIYFAYDTESVPTTFTHVKTAGSTSNSAIKKTKLQNVVGILNSSRSFDHEKIAVITAPLDSFSTVPSAKIGANNNGLSLAAFLETMHLVSKFPLTNNWVFVFALTDGHFCHFEGLEKAINSLSHDHVAKIKFAISLESVASPNIQGMFSMKLKRGSAFAKFMECLIDAFKTAGIGFNYEVSEEPRTQSVFAKHKIQSVALLSDNMDETSRITDFVPDVERANAVAWAVSEALLRMMYDADNTAVMVDRKTVETSYWASIVSSFTRVPQFRDSSVAHIMSQWMERFMPVTVDEWSTTKCPSPFSGAQASLILYNPTPVSASIVLFVAAFVYGAVVFVILAGVDNLKRRFF</sequence>
<keyword evidence="4 11" id="KW-0732">Signal</keyword>
<keyword evidence="7 10" id="KW-0472">Membrane</keyword>
<accession>A0A1J4L223</accession>
<comment type="caution">
    <text evidence="13">The sequence shown here is derived from an EMBL/GenBank/DDBJ whole genome shotgun (WGS) entry which is preliminary data.</text>
</comment>
<dbReference type="Proteomes" id="UP000179807">
    <property type="component" value="Unassembled WGS sequence"/>
</dbReference>
<organism evidence="13 14">
    <name type="scientific">Tritrichomonas foetus</name>
    <dbReference type="NCBI Taxonomy" id="1144522"/>
    <lineage>
        <taxon>Eukaryota</taxon>
        <taxon>Metamonada</taxon>
        <taxon>Parabasalia</taxon>
        <taxon>Tritrichomonadida</taxon>
        <taxon>Tritrichomonadidae</taxon>
        <taxon>Tritrichomonas</taxon>
    </lineage>
</organism>
<keyword evidence="14" id="KW-1185">Reference proteome</keyword>
<name>A0A1J4L223_9EUKA</name>
<feature type="domain" description="Peptidase M28" evidence="12">
    <location>
        <begin position="142"/>
        <end position="301"/>
    </location>
</feature>
<keyword evidence="5" id="KW-0256">Endoplasmic reticulum</keyword>
<evidence type="ECO:0000256" key="9">
    <source>
        <dbReference type="ARBA" id="ARBA00034873"/>
    </source>
</evidence>
<dbReference type="GO" id="GO:0009966">
    <property type="term" value="P:regulation of signal transduction"/>
    <property type="evidence" value="ECO:0007669"/>
    <property type="project" value="InterPro"/>
</dbReference>
<evidence type="ECO:0000256" key="4">
    <source>
        <dbReference type="ARBA" id="ARBA00022729"/>
    </source>
</evidence>
<dbReference type="SUPFAM" id="SSF53187">
    <property type="entry name" value="Zn-dependent exopeptidases"/>
    <property type="match status" value="1"/>
</dbReference>
<dbReference type="InterPro" id="IPR007484">
    <property type="entry name" value="Peptidase_M28"/>
</dbReference>
<comment type="similarity">
    <text evidence="2">Belongs to the nicastrin family.</text>
</comment>
<dbReference type="GeneID" id="94832054"/>
<evidence type="ECO:0000256" key="11">
    <source>
        <dbReference type="SAM" id="SignalP"/>
    </source>
</evidence>
<evidence type="ECO:0000259" key="12">
    <source>
        <dbReference type="Pfam" id="PF04389"/>
    </source>
</evidence>
<gene>
    <name evidence="13" type="ORF">TRFO_13616</name>
</gene>
<dbReference type="Gene3D" id="3.40.630.10">
    <property type="entry name" value="Zn peptidases"/>
    <property type="match status" value="1"/>
</dbReference>
<keyword evidence="6 10" id="KW-1133">Transmembrane helix</keyword>
<protein>
    <recommendedName>
        <fullName evidence="9">BOS complex subunit NCLN</fullName>
    </recommendedName>
</protein>
<feature type="signal peptide" evidence="11">
    <location>
        <begin position="1"/>
        <end position="19"/>
    </location>
</feature>
<evidence type="ECO:0000313" key="14">
    <source>
        <dbReference type="Proteomes" id="UP000179807"/>
    </source>
</evidence>
<dbReference type="VEuPathDB" id="TrichDB:TRFO_13616"/>
<evidence type="ECO:0000256" key="6">
    <source>
        <dbReference type="ARBA" id="ARBA00022989"/>
    </source>
</evidence>
<dbReference type="PANTHER" id="PTHR31826">
    <property type="entry name" value="NICALIN"/>
    <property type="match status" value="1"/>
</dbReference>
<dbReference type="InterPro" id="IPR016574">
    <property type="entry name" value="Nicalin"/>
</dbReference>
<evidence type="ECO:0000256" key="5">
    <source>
        <dbReference type="ARBA" id="ARBA00022824"/>
    </source>
</evidence>
<evidence type="ECO:0000256" key="3">
    <source>
        <dbReference type="ARBA" id="ARBA00022692"/>
    </source>
</evidence>
<proteinExistence type="inferred from homology"/>
<dbReference type="AlphaFoldDB" id="A0A1J4L223"/>
<keyword evidence="3 10" id="KW-0812">Transmembrane</keyword>
<evidence type="ECO:0000256" key="7">
    <source>
        <dbReference type="ARBA" id="ARBA00023136"/>
    </source>
</evidence>
<reference evidence="13" key="1">
    <citation type="submission" date="2016-10" db="EMBL/GenBank/DDBJ databases">
        <authorList>
            <person name="Benchimol M."/>
            <person name="Almeida L.G."/>
            <person name="Vasconcelos A.T."/>
            <person name="Perreira-Neves A."/>
            <person name="Rosa I.A."/>
            <person name="Tasca T."/>
            <person name="Bogo M.R."/>
            <person name="de Souza W."/>
        </authorList>
    </citation>
    <scope>NUCLEOTIDE SEQUENCE [LARGE SCALE GENOMIC DNA]</scope>
    <source>
        <strain evidence="13">K</strain>
    </source>
</reference>
<dbReference type="RefSeq" id="XP_068369077.1">
    <property type="nucleotide sequence ID" value="XM_068497350.1"/>
</dbReference>
<evidence type="ECO:0000256" key="1">
    <source>
        <dbReference type="ARBA" id="ARBA00004389"/>
    </source>
</evidence>
<evidence type="ECO:0000256" key="8">
    <source>
        <dbReference type="ARBA" id="ARBA00023180"/>
    </source>
</evidence>